<keyword evidence="3" id="KW-0433">Leucine-rich repeat</keyword>
<dbReference type="SUPFAM" id="SSF52075">
    <property type="entry name" value="Outer arm dynein light chain 1"/>
    <property type="match status" value="1"/>
</dbReference>
<evidence type="ECO:0000256" key="7">
    <source>
        <dbReference type="ARBA" id="ARBA00023069"/>
    </source>
</evidence>
<dbReference type="PANTHER" id="PTHR45973:SF12">
    <property type="entry name" value="DYNEIN REGULATORY COMPLEX SUBUNIT 3"/>
    <property type="match status" value="1"/>
</dbReference>
<reference evidence="12" key="1">
    <citation type="submission" date="2016-05" db="EMBL/GenBank/DDBJ databases">
        <authorList>
            <person name="Lavstsen T."/>
            <person name="Jespersen J.S."/>
        </authorList>
    </citation>
    <scope>NUCLEOTIDE SEQUENCE</scope>
    <source>
        <tissue evidence="12">Brain</tissue>
    </source>
</reference>
<dbReference type="PROSITE" id="PS51450">
    <property type="entry name" value="LRR"/>
    <property type="match status" value="3"/>
</dbReference>
<evidence type="ECO:0000256" key="9">
    <source>
        <dbReference type="ARBA" id="ARBA00023273"/>
    </source>
</evidence>
<evidence type="ECO:0000256" key="5">
    <source>
        <dbReference type="ARBA" id="ARBA00022846"/>
    </source>
</evidence>
<keyword evidence="4" id="KW-0677">Repeat</keyword>
<accession>A0A1A8Q0X7</accession>
<dbReference type="InterPro" id="IPR032675">
    <property type="entry name" value="LRR_dom_sf"/>
</dbReference>
<evidence type="ECO:0000256" key="6">
    <source>
        <dbReference type="ARBA" id="ARBA00023054"/>
    </source>
</evidence>
<evidence type="ECO:0000256" key="1">
    <source>
        <dbReference type="ARBA" id="ARBA00004611"/>
    </source>
</evidence>
<keyword evidence="2" id="KW-0963">Cytoplasm</keyword>
<evidence type="ECO:0000256" key="10">
    <source>
        <dbReference type="ARBA" id="ARBA00038378"/>
    </source>
</evidence>
<keyword evidence="8" id="KW-0206">Cytoskeleton</keyword>
<gene>
    <name evidence="12" type="primary">LRRC48</name>
</gene>
<evidence type="ECO:0000256" key="8">
    <source>
        <dbReference type="ARBA" id="ARBA00023212"/>
    </source>
</evidence>
<dbReference type="PANTHER" id="PTHR45973">
    <property type="entry name" value="PROTEIN PHOSPHATASE 1 REGULATORY SUBUNIT SDS22-RELATED"/>
    <property type="match status" value="1"/>
</dbReference>
<sequence>MNSQPTLMNTRMLMDATRDEVLNINKLCGGKQTVDMSDISQLHLNLKNILKIDLLHDFTSLVKLDLFHNLIEKIEGLDSLHNLTWLSEESCHECVCTGNNLISGMLTFRFFLLDLSYNKITKIEGLDGLKKLEVLNLSNNNISRFENMDALQNLSHFLVANNLIKDLDNVLYLTRMKKLYELYMVGNPVTDGEEYTLFSVAFLPKLRYLDDTLINIEIREEASMKYQQQLHELAKRKNPKQQRTEAENAFVEDIDGSSLFNSLFKDNPEVLRPHCLPEVAPLLQTLEVQMMKLCLHLFEVGLAEHRCRQTELRSFYSGQNEVETFYKQKTSQILAEFDEQRTQMAAELKNLEDINLREVKIRSFSDAVVPQLHNSLLKVAFELLGNREENIKTFDDAISAMVDDFVRTSEKTFSQLRDLEELYHQNVNKIVIETLEKVANHNEEGAIPEDVMRLFADQDSVKEALATSHKARQLKMDNRENQLVRRVRAWKSALIAEIKENELRQNHMCMSDINRYVQYQEATGGHFRVSI</sequence>
<organism evidence="12">
    <name type="scientific">Nothobranchius pienaari</name>
    <dbReference type="NCBI Taxonomy" id="704102"/>
    <lineage>
        <taxon>Eukaryota</taxon>
        <taxon>Metazoa</taxon>
        <taxon>Chordata</taxon>
        <taxon>Craniata</taxon>
        <taxon>Vertebrata</taxon>
        <taxon>Euteleostomi</taxon>
        <taxon>Actinopterygii</taxon>
        <taxon>Neopterygii</taxon>
        <taxon>Teleostei</taxon>
        <taxon>Neoteleostei</taxon>
        <taxon>Acanthomorphata</taxon>
        <taxon>Ovalentaria</taxon>
        <taxon>Atherinomorphae</taxon>
        <taxon>Cyprinodontiformes</taxon>
        <taxon>Nothobranchiidae</taxon>
        <taxon>Nothobranchius</taxon>
    </lineage>
</organism>
<comment type="similarity">
    <text evidence="10">Belongs to the DRC3 family.</text>
</comment>
<dbReference type="Gene3D" id="3.80.10.10">
    <property type="entry name" value="Ribonuclease Inhibitor"/>
    <property type="match status" value="2"/>
</dbReference>
<dbReference type="InterPro" id="IPR001611">
    <property type="entry name" value="Leu-rich_rpt"/>
</dbReference>
<dbReference type="InterPro" id="IPR050576">
    <property type="entry name" value="Cilia_flagella_integrity"/>
</dbReference>
<dbReference type="GO" id="GO:0005929">
    <property type="term" value="C:cilium"/>
    <property type="evidence" value="ECO:0007669"/>
    <property type="project" value="TreeGrafter"/>
</dbReference>
<dbReference type="AlphaFoldDB" id="A0A1A8Q0X7"/>
<evidence type="ECO:0000256" key="3">
    <source>
        <dbReference type="ARBA" id="ARBA00022614"/>
    </source>
</evidence>
<dbReference type="SMART" id="SM00365">
    <property type="entry name" value="LRR_SD22"/>
    <property type="match status" value="4"/>
</dbReference>
<protein>
    <recommendedName>
        <fullName evidence="11">Dynein regulatory complex subunit 3</fullName>
    </recommendedName>
</protein>
<evidence type="ECO:0000256" key="4">
    <source>
        <dbReference type="ARBA" id="ARBA00022737"/>
    </source>
</evidence>
<evidence type="ECO:0000313" key="12">
    <source>
        <dbReference type="EMBL" id="SBR86859.1"/>
    </source>
</evidence>
<comment type="subcellular location">
    <subcellularLocation>
        <location evidence="1">Cytoplasm</location>
        <location evidence="1">Cytoskeleton</location>
        <location evidence="1">Flagellum axoneme</location>
    </subcellularLocation>
</comment>
<evidence type="ECO:0000256" key="2">
    <source>
        <dbReference type="ARBA" id="ARBA00022490"/>
    </source>
</evidence>
<dbReference type="EMBL" id="HAEG01010335">
    <property type="protein sequence ID" value="SBR86859.1"/>
    <property type="molecule type" value="Transcribed_RNA"/>
</dbReference>
<name>A0A1A8Q0X7_9TELE</name>
<keyword evidence="7" id="KW-0969">Cilium</keyword>
<proteinExistence type="inferred from homology"/>
<dbReference type="Pfam" id="PF14580">
    <property type="entry name" value="LRR_9"/>
    <property type="match status" value="1"/>
</dbReference>
<dbReference type="EMBL" id="HAEF01010533">
    <property type="protein sequence ID" value="SBR50561.1"/>
    <property type="molecule type" value="Transcribed_RNA"/>
</dbReference>
<keyword evidence="6" id="KW-0175">Coiled coil</keyword>
<reference evidence="12" key="2">
    <citation type="submission" date="2016-06" db="EMBL/GenBank/DDBJ databases">
        <title>The genome of a short-lived fish provides insights into sex chromosome evolution and the genetic control of aging.</title>
        <authorList>
            <person name="Reichwald K."/>
            <person name="Felder M."/>
            <person name="Petzold A."/>
            <person name="Koch P."/>
            <person name="Groth M."/>
            <person name="Platzer M."/>
        </authorList>
    </citation>
    <scope>NUCLEOTIDE SEQUENCE</scope>
    <source>
        <tissue evidence="12">Brain</tissue>
    </source>
</reference>
<evidence type="ECO:0000256" key="11">
    <source>
        <dbReference type="ARBA" id="ARBA00040950"/>
    </source>
</evidence>
<keyword evidence="5" id="KW-0282">Flagellum</keyword>
<keyword evidence="9" id="KW-0966">Cell projection</keyword>